<protein>
    <recommendedName>
        <fullName evidence="3">C3H1-type domain-containing protein</fullName>
    </recommendedName>
</protein>
<keyword evidence="1" id="KW-0862">Zinc</keyword>
<dbReference type="AlphaFoldDB" id="A0A9Q0LSA2"/>
<keyword evidence="5" id="KW-1185">Reference proteome</keyword>
<evidence type="ECO:0000259" key="3">
    <source>
        <dbReference type="PROSITE" id="PS50103"/>
    </source>
</evidence>
<dbReference type="GO" id="GO:0008270">
    <property type="term" value="F:zinc ion binding"/>
    <property type="evidence" value="ECO:0007669"/>
    <property type="project" value="UniProtKB-KW"/>
</dbReference>
<dbReference type="Proteomes" id="UP001149090">
    <property type="component" value="Unassembled WGS sequence"/>
</dbReference>
<organism evidence="4 5">
    <name type="scientific">Anaeramoeba ignava</name>
    <name type="common">Anaerobic marine amoeba</name>
    <dbReference type="NCBI Taxonomy" id="1746090"/>
    <lineage>
        <taxon>Eukaryota</taxon>
        <taxon>Metamonada</taxon>
        <taxon>Anaeramoebidae</taxon>
        <taxon>Anaeramoeba</taxon>
    </lineage>
</organism>
<proteinExistence type="predicted"/>
<evidence type="ECO:0000313" key="5">
    <source>
        <dbReference type="Proteomes" id="UP001149090"/>
    </source>
</evidence>
<evidence type="ECO:0000256" key="1">
    <source>
        <dbReference type="PROSITE-ProRule" id="PRU00723"/>
    </source>
</evidence>
<feature type="domain" description="C3H1-type" evidence="3">
    <location>
        <begin position="32"/>
        <end position="59"/>
    </location>
</feature>
<feature type="compositionally biased region" description="Low complexity" evidence="2">
    <location>
        <begin position="142"/>
        <end position="157"/>
    </location>
</feature>
<gene>
    <name evidence="4" type="ORF">M0811_06354</name>
</gene>
<name>A0A9Q0LSA2_ANAIG</name>
<feature type="compositionally biased region" description="Low complexity" evidence="2">
    <location>
        <begin position="216"/>
        <end position="248"/>
    </location>
</feature>
<feature type="compositionally biased region" description="Polar residues" evidence="2">
    <location>
        <begin position="158"/>
        <end position="202"/>
    </location>
</feature>
<accession>A0A9Q0LSA2</accession>
<evidence type="ECO:0000256" key="2">
    <source>
        <dbReference type="SAM" id="MobiDB-lite"/>
    </source>
</evidence>
<feature type="zinc finger region" description="C3H1-type" evidence="1">
    <location>
        <begin position="32"/>
        <end position="59"/>
    </location>
</feature>
<dbReference type="InterPro" id="IPR000571">
    <property type="entry name" value="Znf_CCCH"/>
</dbReference>
<sequence length="375" mass="43442">MNPNNSGMCSYLGKGWCNSYEHYKANDTNLHPPSRIVCRKFYKGESCKDPNCPYTHPRAEDFLQWRAQALSQNPEVRDIKKINCFFLDQRQQPHKQLCSNENGNGHHCSINMCPCEHKSFPHHLKSSMGNSISNHKKEKHPQNNQGLNGNSGGNQSSFIYPNPNQNPQIQFTNPKPNPNPQIQFIRQNMPMNQGGPNQSMRSNPYPNPNPYPYPYQNPNQNTNLNQYPNLNPNQNTNLNPNQNTNLNPKHSHHRSHHDNPKNHSKHHHHHHHSKHRHHHKKSDSKHHHHSKHHHSKHHHSKHHHSKHHHSKHHHHHHKKSDSKSKSISKSISISISKSKSISISISKSKSESESDSKHHHKNQNQTKIKTTTTSS</sequence>
<comment type="caution">
    <text evidence="4">The sequence shown here is derived from an EMBL/GenBank/DDBJ whole genome shotgun (WGS) entry which is preliminary data.</text>
</comment>
<keyword evidence="1" id="KW-0479">Metal-binding</keyword>
<reference evidence="4" key="1">
    <citation type="submission" date="2022-10" db="EMBL/GenBank/DDBJ databases">
        <title>Novel sulphate-reducing endosymbionts in the free-living metamonad Anaeramoeba.</title>
        <authorList>
            <person name="Jerlstrom-Hultqvist J."/>
            <person name="Cepicka I."/>
            <person name="Gallot-Lavallee L."/>
            <person name="Salas-Leiva D."/>
            <person name="Curtis B.A."/>
            <person name="Zahonova K."/>
            <person name="Pipaliya S."/>
            <person name="Dacks J."/>
            <person name="Roger A.J."/>
        </authorList>
    </citation>
    <scope>NUCLEOTIDE SEQUENCE</scope>
    <source>
        <strain evidence="4">BMAN</strain>
    </source>
</reference>
<keyword evidence="1" id="KW-0863">Zinc-finger</keyword>
<dbReference type="EMBL" id="JAPDFW010000061">
    <property type="protein sequence ID" value="KAJ5076355.1"/>
    <property type="molecule type" value="Genomic_DNA"/>
</dbReference>
<feature type="compositionally biased region" description="Pro residues" evidence="2">
    <location>
        <begin position="205"/>
        <end position="215"/>
    </location>
</feature>
<evidence type="ECO:0000313" key="4">
    <source>
        <dbReference type="EMBL" id="KAJ5076355.1"/>
    </source>
</evidence>
<feature type="compositionally biased region" description="Basic residues" evidence="2">
    <location>
        <begin position="249"/>
        <end position="320"/>
    </location>
</feature>
<dbReference type="PROSITE" id="PS50103">
    <property type="entry name" value="ZF_C3H1"/>
    <property type="match status" value="1"/>
</dbReference>
<feature type="compositionally biased region" description="Low complexity" evidence="2">
    <location>
        <begin position="325"/>
        <end position="347"/>
    </location>
</feature>
<feature type="compositionally biased region" description="Low complexity" evidence="2">
    <location>
        <begin position="363"/>
        <end position="375"/>
    </location>
</feature>
<feature type="region of interest" description="Disordered" evidence="2">
    <location>
        <begin position="124"/>
        <end position="375"/>
    </location>
</feature>